<sequence length="342" mass="38462">MADKSSSFRKTTQSPSQYDVVSYVYCADGHSSKNFPSNPESVYYSNQGNGPNNTRMQHKPNQAKGFNQHAQKPPQTKSSNSLENLLKAYMVKNDVLIQSQAATLKNLENQMGQLATELRSRAQRALPSNRKYLRNLGNEYETIALTKECSAFLLNKLPLKLKDPGSFTIPGNIGESYYGKALCDLGASINLMFKSIFKLMGIGEVRPTTITPQLVNQSLAYPEGKIEDVLVRLDKFIFPTGFSILDFEVDKDVSIILGRPFLATRRFFVDVQKSELMMRVQDNKVTFNIPKAMKFPNSMEECSVVEEVETLVFMGSNSKEDPLENTSGSEPFEDEKVMKVWL</sequence>
<keyword evidence="4" id="KW-1185">Reference proteome</keyword>
<protein>
    <submittedName>
        <fullName evidence="3">Retrovirus-related Pol polyprotein from transposon opus</fullName>
    </submittedName>
</protein>
<feature type="region of interest" description="Disordered" evidence="2">
    <location>
        <begin position="32"/>
        <end position="79"/>
    </location>
</feature>
<evidence type="ECO:0000313" key="4">
    <source>
        <dbReference type="Proteomes" id="UP000325315"/>
    </source>
</evidence>
<dbReference type="InterPro" id="IPR021109">
    <property type="entry name" value="Peptidase_aspartic_dom_sf"/>
</dbReference>
<dbReference type="OrthoDB" id="1937287at2759"/>
<accession>A0A5B6UIR1</accession>
<dbReference type="PANTHER" id="PTHR33067:SF39">
    <property type="entry name" value="TRANSCRIPTION FACTOR INTERACTOR AND REGULATOR CCHC(ZN) FAMILY"/>
    <property type="match status" value="1"/>
</dbReference>
<dbReference type="EMBL" id="SMMG02000011">
    <property type="protein sequence ID" value="KAA3457108.1"/>
    <property type="molecule type" value="Genomic_DNA"/>
</dbReference>
<feature type="coiled-coil region" evidence="1">
    <location>
        <begin position="97"/>
        <end position="124"/>
    </location>
</feature>
<dbReference type="Gene3D" id="2.40.70.10">
    <property type="entry name" value="Acid Proteases"/>
    <property type="match status" value="1"/>
</dbReference>
<evidence type="ECO:0000256" key="1">
    <source>
        <dbReference type="SAM" id="Coils"/>
    </source>
</evidence>
<reference evidence="4" key="1">
    <citation type="journal article" date="2019" name="Plant Biotechnol. J.">
        <title>Genome sequencing of the Australian wild diploid species Gossypium australe highlights disease resistance and delayed gland morphogenesis.</title>
        <authorList>
            <person name="Cai Y."/>
            <person name="Cai X."/>
            <person name="Wang Q."/>
            <person name="Wang P."/>
            <person name="Zhang Y."/>
            <person name="Cai C."/>
            <person name="Xu Y."/>
            <person name="Wang K."/>
            <person name="Zhou Z."/>
            <person name="Wang C."/>
            <person name="Geng S."/>
            <person name="Li B."/>
            <person name="Dong Q."/>
            <person name="Hou Y."/>
            <person name="Wang H."/>
            <person name="Ai P."/>
            <person name="Liu Z."/>
            <person name="Yi F."/>
            <person name="Sun M."/>
            <person name="An G."/>
            <person name="Cheng J."/>
            <person name="Zhang Y."/>
            <person name="Shi Q."/>
            <person name="Xie Y."/>
            <person name="Shi X."/>
            <person name="Chang Y."/>
            <person name="Huang F."/>
            <person name="Chen Y."/>
            <person name="Hong S."/>
            <person name="Mi L."/>
            <person name="Sun Q."/>
            <person name="Zhang L."/>
            <person name="Zhou B."/>
            <person name="Peng R."/>
            <person name="Zhang X."/>
            <person name="Liu F."/>
        </authorList>
    </citation>
    <scope>NUCLEOTIDE SEQUENCE [LARGE SCALE GENOMIC DNA]</scope>
    <source>
        <strain evidence="4">cv. PA1801</strain>
    </source>
</reference>
<dbReference type="PANTHER" id="PTHR33067">
    <property type="entry name" value="RNA-DIRECTED DNA POLYMERASE-RELATED"/>
    <property type="match status" value="1"/>
</dbReference>
<name>A0A5B6UIR1_9ROSI</name>
<evidence type="ECO:0000313" key="3">
    <source>
        <dbReference type="EMBL" id="KAA3457108.1"/>
    </source>
</evidence>
<proteinExistence type="predicted"/>
<feature type="compositionally biased region" description="Polar residues" evidence="2">
    <location>
        <begin position="32"/>
        <end position="55"/>
    </location>
</feature>
<keyword evidence="1" id="KW-0175">Coiled coil</keyword>
<dbReference type="Proteomes" id="UP000325315">
    <property type="component" value="Unassembled WGS sequence"/>
</dbReference>
<organism evidence="3 4">
    <name type="scientific">Gossypium australe</name>
    <dbReference type="NCBI Taxonomy" id="47621"/>
    <lineage>
        <taxon>Eukaryota</taxon>
        <taxon>Viridiplantae</taxon>
        <taxon>Streptophyta</taxon>
        <taxon>Embryophyta</taxon>
        <taxon>Tracheophyta</taxon>
        <taxon>Spermatophyta</taxon>
        <taxon>Magnoliopsida</taxon>
        <taxon>eudicotyledons</taxon>
        <taxon>Gunneridae</taxon>
        <taxon>Pentapetalae</taxon>
        <taxon>rosids</taxon>
        <taxon>malvids</taxon>
        <taxon>Malvales</taxon>
        <taxon>Malvaceae</taxon>
        <taxon>Malvoideae</taxon>
        <taxon>Gossypium</taxon>
    </lineage>
</organism>
<evidence type="ECO:0000256" key="2">
    <source>
        <dbReference type="SAM" id="MobiDB-lite"/>
    </source>
</evidence>
<dbReference type="AlphaFoldDB" id="A0A5B6UIR1"/>
<dbReference type="CDD" id="cd00303">
    <property type="entry name" value="retropepsin_like"/>
    <property type="match status" value="1"/>
</dbReference>
<gene>
    <name evidence="3" type="ORF">EPI10_003826</name>
</gene>
<comment type="caution">
    <text evidence="3">The sequence shown here is derived from an EMBL/GenBank/DDBJ whole genome shotgun (WGS) entry which is preliminary data.</text>
</comment>
<feature type="compositionally biased region" description="Polar residues" evidence="2">
    <location>
        <begin position="64"/>
        <end position="79"/>
    </location>
</feature>